<evidence type="ECO:0000313" key="1">
    <source>
        <dbReference type="EMBL" id="MFD1767652.1"/>
    </source>
</evidence>
<accession>A0ABW4MH04</accession>
<dbReference type="EMBL" id="JBHUEL010000010">
    <property type="protein sequence ID" value="MFD1767652.1"/>
    <property type="molecule type" value="Genomic_DNA"/>
</dbReference>
<gene>
    <name evidence="1" type="ORF">ACFSAG_12460</name>
</gene>
<dbReference type="RefSeq" id="WP_381515284.1">
    <property type="nucleotide sequence ID" value="NZ_JBHUEL010000010.1"/>
</dbReference>
<keyword evidence="2" id="KW-1185">Reference proteome</keyword>
<evidence type="ECO:0008006" key="3">
    <source>
        <dbReference type="Google" id="ProtNLM"/>
    </source>
</evidence>
<organism evidence="1 2">
    <name type="scientific">Sphingorhabdus buctiana</name>
    <dbReference type="NCBI Taxonomy" id="1508805"/>
    <lineage>
        <taxon>Bacteria</taxon>
        <taxon>Pseudomonadati</taxon>
        <taxon>Pseudomonadota</taxon>
        <taxon>Alphaproteobacteria</taxon>
        <taxon>Sphingomonadales</taxon>
        <taxon>Sphingomonadaceae</taxon>
        <taxon>Sphingorhabdus</taxon>
    </lineage>
</organism>
<protein>
    <recommendedName>
        <fullName evidence="3">MarR family transcriptional regulator</fullName>
    </recommendedName>
</protein>
<dbReference type="Proteomes" id="UP001597215">
    <property type="component" value="Unassembled WGS sequence"/>
</dbReference>
<comment type="caution">
    <text evidence="1">The sequence shown here is derived from an EMBL/GenBank/DDBJ whole genome shotgun (WGS) entry which is preliminary data.</text>
</comment>
<evidence type="ECO:0000313" key="2">
    <source>
        <dbReference type="Proteomes" id="UP001597215"/>
    </source>
</evidence>
<reference evidence="2" key="1">
    <citation type="journal article" date="2019" name="Int. J. Syst. Evol. Microbiol.">
        <title>The Global Catalogue of Microorganisms (GCM) 10K type strain sequencing project: providing services to taxonomists for standard genome sequencing and annotation.</title>
        <authorList>
            <consortium name="The Broad Institute Genomics Platform"/>
            <consortium name="The Broad Institute Genome Sequencing Center for Infectious Disease"/>
            <person name="Wu L."/>
            <person name="Ma J."/>
        </authorList>
    </citation>
    <scope>NUCLEOTIDE SEQUENCE [LARGE SCALE GENOMIC DNA]</scope>
    <source>
        <strain evidence="2">CGMCC 1.12449</strain>
    </source>
</reference>
<name>A0ABW4MH04_9SPHN</name>
<dbReference type="InterPro" id="IPR036388">
    <property type="entry name" value="WH-like_DNA-bd_sf"/>
</dbReference>
<proteinExistence type="predicted"/>
<dbReference type="Gene3D" id="1.10.10.10">
    <property type="entry name" value="Winged helix-like DNA-binding domain superfamily/Winged helix DNA-binding domain"/>
    <property type="match status" value="1"/>
</dbReference>
<dbReference type="InterPro" id="IPR036390">
    <property type="entry name" value="WH_DNA-bd_sf"/>
</dbReference>
<sequence>MKTIRLVNFLNSLRRLPPLSELSGDEERMLFELRELWERTGALAIEDIYRLIESQSPSTSYRQLMALKDKGLVDVAICDNDRRRRIVTFTKASEKLFRAFQ</sequence>
<dbReference type="SUPFAM" id="SSF46785">
    <property type="entry name" value="Winged helix' DNA-binding domain"/>
    <property type="match status" value="1"/>
</dbReference>